<dbReference type="Proteomes" id="UP001487740">
    <property type="component" value="Unassembled WGS sequence"/>
</dbReference>
<organism evidence="10 11">
    <name type="scientific">Scylla paramamosain</name>
    <name type="common">Mud crab</name>
    <dbReference type="NCBI Taxonomy" id="85552"/>
    <lineage>
        <taxon>Eukaryota</taxon>
        <taxon>Metazoa</taxon>
        <taxon>Ecdysozoa</taxon>
        <taxon>Arthropoda</taxon>
        <taxon>Crustacea</taxon>
        <taxon>Multicrustacea</taxon>
        <taxon>Malacostraca</taxon>
        <taxon>Eumalacostraca</taxon>
        <taxon>Eucarida</taxon>
        <taxon>Decapoda</taxon>
        <taxon>Pleocyemata</taxon>
        <taxon>Brachyura</taxon>
        <taxon>Eubrachyura</taxon>
        <taxon>Portunoidea</taxon>
        <taxon>Portunidae</taxon>
        <taxon>Portuninae</taxon>
        <taxon>Scylla</taxon>
    </lineage>
</organism>
<dbReference type="GO" id="GO:0016614">
    <property type="term" value="F:oxidoreductase activity, acting on CH-OH group of donors"/>
    <property type="evidence" value="ECO:0007669"/>
    <property type="project" value="InterPro"/>
</dbReference>
<feature type="domain" description="Glucose-methanol-choline oxidoreductase N-terminal" evidence="8">
    <location>
        <begin position="201"/>
        <end position="224"/>
    </location>
</feature>
<dbReference type="AlphaFoldDB" id="A0AAW0V4Q5"/>
<dbReference type="SUPFAM" id="SSF51905">
    <property type="entry name" value="FAD/NAD(P)-binding domain"/>
    <property type="match status" value="1"/>
</dbReference>
<comment type="caution">
    <text evidence="10">The sequence shown here is derived from an EMBL/GenBank/DDBJ whole genome shotgun (WGS) entry which is preliminary data.</text>
</comment>
<feature type="region of interest" description="Disordered" evidence="6">
    <location>
        <begin position="1"/>
        <end position="63"/>
    </location>
</feature>
<sequence>MKEGRGRQERKKKAKVTTLVNGCAERPTSCRSHGREVTTDSPHSSPTYRLPNTRAPFSPRAQSGSNNGCNMILNLNLIRSAGIGLFMIGTLPLLRLLLEAILRLAPPSDFQPPAHLDAEYDFVVVGGGSAGSVVAARLSEVETWQVLLVEAGPPPPADTAVPALSAFIYLPGYPTLFRYETVPQRNALKYSINQAAVLLQGRVLGGGSTVNGMVYSRGNRRDYDAWEALGNPGWDYASVLPYFIKSEDFIGTPPRETERFHGRGGPLGVTQAPLGTLSQHFVLAGRQLGYPVVDNTGPEQLGFPGNATFTIRDGTRSSTAEAFLRPATKRPNLHVLHSATVTQILFNEKRRAVGVLLEYNHKKISVGVRREVVLSAGALGSPHLLLLSGVGPGRHLKQHKVKMVRHLPGVGQNLHDHVSLSGLSWTLPRAEESSAQPLPLTINDVTQYIKNREGRLARPPADVLDAWVKASPMGDPLWPDIQILLFGATVAQDYGIFSPAAYNFDAYVSVPIEQAVCSGPLRYGPTCLPQ</sequence>
<comment type="cofactor">
    <cofactor evidence="1">
        <name>FAD</name>
        <dbReference type="ChEBI" id="CHEBI:57692"/>
    </cofactor>
</comment>
<dbReference type="InterPro" id="IPR036188">
    <property type="entry name" value="FAD/NAD-bd_sf"/>
</dbReference>
<evidence type="ECO:0000259" key="8">
    <source>
        <dbReference type="PROSITE" id="PS00623"/>
    </source>
</evidence>
<dbReference type="PROSITE" id="PS00624">
    <property type="entry name" value="GMC_OXRED_2"/>
    <property type="match status" value="1"/>
</dbReference>
<keyword evidence="7" id="KW-0472">Membrane</keyword>
<evidence type="ECO:0000259" key="9">
    <source>
        <dbReference type="PROSITE" id="PS00624"/>
    </source>
</evidence>
<evidence type="ECO:0000256" key="1">
    <source>
        <dbReference type="ARBA" id="ARBA00001974"/>
    </source>
</evidence>
<keyword evidence="7" id="KW-0812">Transmembrane</keyword>
<keyword evidence="7" id="KW-1133">Transmembrane helix</keyword>
<dbReference type="InterPro" id="IPR012132">
    <property type="entry name" value="GMC_OxRdtase"/>
</dbReference>
<evidence type="ECO:0000256" key="4">
    <source>
        <dbReference type="ARBA" id="ARBA00022827"/>
    </source>
</evidence>
<dbReference type="Gene3D" id="3.50.50.60">
    <property type="entry name" value="FAD/NAD(P)-binding domain"/>
    <property type="match status" value="1"/>
</dbReference>
<evidence type="ECO:0000256" key="5">
    <source>
        <dbReference type="RuleBase" id="RU003968"/>
    </source>
</evidence>
<protein>
    <recommendedName>
        <fullName evidence="8 9">Glucose-methanol-choline oxidoreductase N-terminal domain-containing protein</fullName>
    </recommendedName>
</protein>
<name>A0AAW0V4Q5_SCYPA</name>
<dbReference type="Pfam" id="PF00732">
    <property type="entry name" value="GMC_oxred_N"/>
    <property type="match status" value="1"/>
</dbReference>
<evidence type="ECO:0000256" key="2">
    <source>
        <dbReference type="ARBA" id="ARBA00010790"/>
    </source>
</evidence>
<dbReference type="PROSITE" id="PS00623">
    <property type="entry name" value="GMC_OXRED_1"/>
    <property type="match status" value="1"/>
</dbReference>
<accession>A0AAW0V4Q5</accession>
<gene>
    <name evidence="10" type="ORF">O3P69_002081</name>
</gene>
<dbReference type="PANTHER" id="PTHR11552:SF147">
    <property type="entry name" value="CHOLINE DEHYDROGENASE, MITOCHONDRIAL"/>
    <property type="match status" value="1"/>
</dbReference>
<proteinExistence type="inferred from homology"/>
<dbReference type="InterPro" id="IPR000172">
    <property type="entry name" value="GMC_OxRdtase_N"/>
</dbReference>
<dbReference type="Gene3D" id="3.30.560.10">
    <property type="entry name" value="Glucose Oxidase, domain 3"/>
    <property type="match status" value="1"/>
</dbReference>
<evidence type="ECO:0000256" key="7">
    <source>
        <dbReference type="SAM" id="Phobius"/>
    </source>
</evidence>
<dbReference type="PANTHER" id="PTHR11552">
    <property type="entry name" value="GLUCOSE-METHANOL-CHOLINE GMC OXIDOREDUCTASE"/>
    <property type="match status" value="1"/>
</dbReference>
<evidence type="ECO:0000313" key="11">
    <source>
        <dbReference type="Proteomes" id="UP001487740"/>
    </source>
</evidence>
<evidence type="ECO:0000313" key="10">
    <source>
        <dbReference type="EMBL" id="KAK8407277.1"/>
    </source>
</evidence>
<keyword evidence="11" id="KW-1185">Reference proteome</keyword>
<dbReference type="GO" id="GO:0050660">
    <property type="term" value="F:flavin adenine dinucleotide binding"/>
    <property type="evidence" value="ECO:0007669"/>
    <property type="project" value="InterPro"/>
</dbReference>
<evidence type="ECO:0000256" key="6">
    <source>
        <dbReference type="SAM" id="MobiDB-lite"/>
    </source>
</evidence>
<keyword evidence="4 5" id="KW-0274">FAD</keyword>
<comment type="similarity">
    <text evidence="2 5">Belongs to the GMC oxidoreductase family.</text>
</comment>
<reference evidence="10 11" key="1">
    <citation type="submission" date="2023-03" db="EMBL/GenBank/DDBJ databases">
        <title>High-quality genome of Scylla paramamosain provides insights in environmental adaptation.</title>
        <authorList>
            <person name="Zhang L."/>
        </authorList>
    </citation>
    <scope>NUCLEOTIDE SEQUENCE [LARGE SCALE GENOMIC DNA]</scope>
    <source>
        <strain evidence="10">LZ_2023a</strain>
        <tissue evidence="10">Muscle</tissue>
    </source>
</reference>
<dbReference type="EMBL" id="JARAKH010000001">
    <property type="protein sequence ID" value="KAK8407277.1"/>
    <property type="molecule type" value="Genomic_DNA"/>
</dbReference>
<feature type="domain" description="Glucose-methanol-choline oxidoreductase N-terminal" evidence="9">
    <location>
        <begin position="377"/>
        <end position="391"/>
    </location>
</feature>
<keyword evidence="3 5" id="KW-0285">Flavoprotein</keyword>
<feature type="transmembrane region" description="Helical" evidence="7">
    <location>
        <begin position="77"/>
        <end position="98"/>
    </location>
</feature>
<evidence type="ECO:0000256" key="3">
    <source>
        <dbReference type="ARBA" id="ARBA00022630"/>
    </source>
</evidence>